<dbReference type="Gene3D" id="3.40.50.150">
    <property type="entry name" value="Vaccinia Virus protein VP39"/>
    <property type="match status" value="1"/>
</dbReference>
<sequence length="417" mass="45180">MIEKRRPPPFDAAAHGRVVVVAAHPDDETLGAGGALRALHRAGAVITLVVATDGEAAYPGLGDVARRELGVIRRAELAAALQAQALGEITVQWLGLPDSALDAHGDDLREALQRVLADADAYLAPWPADPHPDHRAVGNAAAAVAPVSAHGWSYPIWTWAWTDPADPSVPWERARVVPLDEAARTARRRAVRCFASQVEPGPDGSPPVLAAGLLDHVDRDTDLLFREPRVESAPIERFAALYAEGKDPWRADSWYERRKRSVVLASLPRDRYRLAFEPGCGTGELTLEIAGRCDQVLASDPVPAAAERARELCRSAQGVQVTSAALPEAVPAQALDLAVFSEVLYYLDDSTLAATVDRTLVALEPGADIVVVHWRGWPPEAPRDAGATHRLLSARPELDVLVEHTDEEFLLHVLRRR</sequence>
<dbReference type="SUPFAM" id="SSF102588">
    <property type="entry name" value="LmbE-like"/>
    <property type="match status" value="1"/>
</dbReference>
<proteinExistence type="predicted"/>
<organism evidence="3 4">
    <name type="scientific">Pseudonocardia alaniniphila</name>
    <dbReference type="NCBI Taxonomy" id="75291"/>
    <lineage>
        <taxon>Bacteria</taxon>
        <taxon>Bacillati</taxon>
        <taxon>Actinomycetota</taxon>
        <taxon>Actinomycetes</taxon>
        <taxon>Pseudonocardiales</taxon>
        <taxon>Pseudonocardiaceae</taxon>
        <taxon>Pseudonocardia</taxon>
    </lineage>
</organism>
<keyword evidence="1" id="KW-0862">Zinc</keyword>
<evidence type="ECO:0000259" key="2">
    <source>
        <dbReference type="Pfam" id="PF13649"/>
    </source>
</evidence>
<keyword evidence="4" id="KW-1185">Reference proteome</keyword>
<evidence type="ECO:0000313" key="3">
    <source>
        <dbReference type="EMBL" id="MCH6170939.1"/>
    </source>
</evidence>
<dbReference type="InterPro" id="IPR003737">
    <property type="entry name" value="GlcNAc_PI_deacetylase-related"/>
</dbReference>
<protein>
    <submittedName>
        <fullName evidence="3">PIG-L family deacetylase</fullName>
    </submittedName>
</protein>
<dbReference type="SUPFAM" id="SSF53335">
    <property type="entry name" value="S-adenosyl-L-methionine-dependent methyltransferases"/>
    <property type="match status" value="1"/>
</dbReference>
<dbReference type="InterPro" id="IPR041698">
    <property type="entry name" value="Methyltransf_25"/>
</dbReference>
<dbReference type="InterPro" id="IPR024078">
    <property type="entry name" value="LmbE-like_dom_sf"/>
</dbReference>
<reference evidence="3 4" key="1">
    <citation type="submission" date="2022-03" db="EMBL/GenBank/DDBJ databases">
        <title>Pseudonocardia alaer sp. nov., a novel actinomycete isolated from reed forest soil.</title>
        <authorList>
            <person name="Wang L."/>
        </authorList>
    </citation>
    <scope>NUCLEOTIDE SEQUENCE [LARGE SCALE GENOMIC DNA]</scope>
    <source>
        <strain evidence="3 4">Y-16303</strain>
    </source>
</reference>
<dbReference type="PANTHER" id="PTHR12993">
    <property type="entry name" value="N-ACETYLGLUCOSAMINYL-PHOSPHATIDYLINOSITOL DE-N-ACETYLASE-RELATED"/>
    <property type="match status" value="1"/>
</dbReference>
<dbReference type="Pfam" id="PF13649">
    <property type="entry name" value="Methyltransf_25"/>
    <property type="match status" value="1"/>
</dbReference>
<dbReference type="CDD" id="cd02440">
    <property type="entry name" value="AdoMet_MTases"/>
    <property type="match status" value="1"/>
</dbReference>
<dbReference type="Proteomes" id="UP001299970">
    <property type="component" value="Unassembled WGS sequence"/>
</dbReference>
<feature type="domain" description="Methyltransferase" evidence="2">
    <location>
        <begin position="278"/>
        <end position="366"/>
    </location>
</feature>
<gene>
    <name evidence="3" type="ORF">MMF94_35000</name>
</gene>
<name>A0ABS9TQX1_9PSEU</name>
<evidence type="ECO:0000256" key="1">
    <source>
        <dbReference type="ARBA" id="ARBA00022833"/>
    </source>
</evidence>
<comment type="caution">
    <text evidence="3">The sequence shown here is derived from an EMBL/GenBank/DDBJ whole genome shotgun (WGS) entry which is preliminary data.</text>
</comment>
<evidence type="ECO:0000313" key="4">
    <source>
        <dbReference type="Proteomes" id="UP001299970"/>
    </source>
</evidence>
<dbReference type="Pfam" id="PF02585">
    <property type="entry name" value="PIG-L"/>
    <property type="match status" value="1"/>
</dbReference>
<accession>A0ABS9TQX1</accession>
<dbReference type="EMBL" id="JAKXMK010000038">
    <property type="protein sequence ID" value="MCH6170939.1"/>
    <property type="molecule type" value="Genomic_DNA"/>
</dbReference>
<dbReference type="RefSeq" id="WP_241041749.1">
    <property type="nucleotide sequence ID" value="NZ_BAAAJF010000029.1"/>
</dbReference>
<dbReference type="Gene3D" id="3.40.50.10320">
    <property type="entry name" value="LmbE-like"/>
    <property type="match status" value="1"/>
</dbReference>
<dbReference type="PANTHER" id="PTHR12993:SF11">
    <property type="entry name" value="N-ACETYLGLUCOSAMINYL-PHOSPHATIDYLINOSITOL DE-N-ACETYLASE"/>
    <property type="match status" value="1"/>
</dbReference>
<dbReference type="InterPro" id="IPR029063">
    <property type="entry name" value="SAM-dependent_MTases_sf"/>
</dbReference>